<accession>A0A369J562</accession>
<protein>
    <submittedName>
        <fullName evidence="1">Uncharacterized protein</fullName>
    </submittedName>
</protein>
<dbReference type="Proteomes" id="UP000076154">
    <property type="component" value="Unassembled WGS sequence"/>
</dbReference>
<evidence type="ECO:0000313" key="2">
    <source>
        <dbReference type="Proteomes" id="UP000076154"/>
    </source>
</evidence>
<proteinExistence type="predicted"/>
<evidence type="ECO:0000313" key="1">
    <source>
        <dbReference type="EMBL" id="RDB16542.1"/>
    </source>
</evidence>
<name>A0A369J562_HYPMA</name>
<gene>
    <name evidence="1" type="ORF">Hypma_002704</name>
</gene>
<comment type="caution">
    <text evidence="1">The sequence shown here is derived from an EMBL/GenBank/DDBJ whole genome shotgun (WGS) entry which is preliminary data.</text>
</comment>
<dbReference type="AlphaFoldDB" id="A0A369J562"/>
<sequence>MTLKWRPAEPSNIPDAEARHLYHRDIHDELVPHAPPKKTSESAHIAANGQKFAKTLLTEIKASMASRVLMVRRGLQTVRRPSKQALRTSRVLPEELPALFNVRLAHIKPL</sequence>
<dbReference type="InParanoid" id="A0A369J562"/>
<keyword evidence="2" id="KW-1185">Reference proteome</keyword>
<reference evidence="1" key="1">
    <citation type="submission" date="2018-04" db="EMBL/GenBank/DDBJ databases">
        <title>Whole genome sequencing of Hypsizygus marmoreus.</title>
        <authorList>
            <person name="Choi I.-G."/>
            <person name="Min B."/>
            <person name="Kim J.-G."/>
            <person name="Kim S."/>
            <person name="Oh Y.-L."/>
            <person name="Kong W.-S."/>
            <person name="Park H."/>
            <person name="Jeong J."/>
            <person name="Song E.-S."/>
        </authorList>
    </citation>
    <scope>NUCLEOTIDE SEQUENCE [LARGE SCALE GENOMIC DNA]</scope>
    <source>
        <strain evidence="1">51987-8</strain>
    </source>
</reference>
<dbReference type="EMBL" id="LUEZ02000124">
    <property type="protein sequence ID" value="RDB16542.1"/>
    <property type="molecule type" value="Genomic_DNA"/>
</dbReference>
<organism evidence="1 2">
    <name type="scientific">Hypsizygus marmoreus</name>
    <name type="common">White beech mushroom</name>
    <name type="synonym">Agaricus marmoreus</name>
    <dbReference type="NCBI Taxonomy" id="39966"/>
    <lineage>
        <taxon>Eukaryota</taxon>
        <taxon>Fungi</taxon>
        <taxon>Dikarya</taxon>
        <taxon>Basidiomycota</taxon>
        <taxon>Agaricomycotina</taxon>
        <taxon>Agaricomycetes</taxon>
        <taxon>Agaricomycetidae</taxon>
        <taxon>Agaricales</taxon>
        <taxon>Tricholomatineae</taxon>
        <taxon>Lyophyllaceae</taxon>
        <taxon>Hypsizygus</taxon>
    </lineage>
</organism>